<dbReference type="OrthoDB" id="6111975at2"/>
<dbReference type="KEGG" id="mff:MFFC18_41940"/>
<dbReference type="InterPro" id="IPR011009">
    <property type="entry name" value="Kinase-like_dom_sf"/>
</dbReference>
<dbReference type="GO" id="GO:0004674">
    <property type="term" value="F:protein serine/threonine kinase activity"/>
    <property type="evidence" value="ECO:0007669"/>
    <property type="project" value="UniProtKB-EC"/>
</dbReference>
<keyword evidence="3" id="KW-1185">Reference proteome</keyword>
<keyword evidence="2" id="KW-0808">Transferase</keyword>
<dbReference type="STRING" id="980251.GCA_001642875_00770"/>
<keyword evidence="2" id="KW-0418">Kinase</keyword>
<sequence>MSIGRDFIGPFQLLRLIRSGTSTQVWEALRAGEKERIALKVLLRDYRKDKYEIDQLKHEAMVGKDLNHPNVIKIFGYHEDQGFPLLAMQLSSAKNLKIVLREQPELIAANVGPVIRGCADGLKHLHSKGWVHCDVKPDNFLADDDANIKLIDFSIAVKTQKRKTGLGKLFSRKPKQASGTRSYMAPEQIRREALDFRCDMYGLGCVVFELLAGRTPFSGTSPDDLLNRHLHQTPPSLEAVSDSSREFAAIVRKMMAKDPEDRYQDMSQMLSDLAQTEIYKAGKRPEGYQR</sequence>
<reference evidence="2 3" key="1">
    <citation type="submission" date="2019-08" db="EMBL/GenBank/DDBJ databases">
        <title>Deep-cultivation of Planctomycetes and their phenomic and genomic characterization uncovers novel biology.</title>
        <authorList>
            <person name="Wiegand S."/>
            <person name="Jogler M."/>
            <person name="Boedeker C."/>
            <person name="Pinto D."/>
            <person name="Vollmers J."/>
            <person name="Rivas-Marin E."/>
            <person name="Kohn T."/>
            <person name="Peeters S.H."/>
            <person name="Heuer A."/>
            <person name="Rast P."/>
            <person name="Oberbeckmann S."/>
            <person name="Bunk B."/>
            <person name="Jeske O."/>
            <person name="Meyerdierks A."/>
            <person name="Storesund J.E."/>
            <person name="Kallscheuer N."/>
            <person name="Luecker S."/>
            <person name="Lage O.M."/>
            <person name="Pohl T."/>
            <person name="Merkel B.J."/>
            <person name="Hornburger P."/>
            <person name="Mueller R.-W."/>
            <person name="Bruemmer F."/>
            <person name="Labrenz M."/>
            <person name="Spormann A.M."/>
            <person name="Op den Camp H."/>
            <person name="Overmann J."/>
            <person name="Amann R."/>
            <person name="Jetten M.S.M."/>
            <person name="Mascher T."/>
            <person name="Medema M.H."/>
            <person name="Devos D.P."/>
            <person name="Kaster A.-K."/>
            <person name="Ovreas L."/>
            <person name="Rohde M."/>
            <person name="Galperin M.Y."/>
            <person name="Jogler C."/>
        </authorList>
    </citation>
    <scope>NUCLEOTIDE SEQUENCE [LARGE SCALE GENOMIC DNA]</scope>
    <source>
        <strain evidence="2 3">FC18</strain>
    </source>
</reference>
<accession>A0A5B9PHX5</accession>
<dbReference type="GO" id="GO:0005524">
    <property type="term" value="F:ATP binding"/>
    <property type="evidence" value="ECO:0007669"/>
    <property type="project" value="InterPro"/>
</dbReference>
<gene>
    <name evidence="2" type="primary">pknH</name>
    <name evidence="2" type="ORF">MFFC18_41940</name>
</gene>
<dbReference type="PROSITE" id="PS50011">
    <property type="entry name" value="PROTEIN_KINASE_DOM"/>
    <property type="match status" value="1"/>
</dbReference>
<dbReference type="RefSeq" id="WP_084416971.1">
    <property type="nucleotide sequence ID" value="NZ_CP042912.1"/>
</dbReference>
<dbReference type="InterPro" id="IPR000719">
    <property type="entry name" value="Prot_kinase_dom"/>
</dbReference>
<dbReference type="Pfam" id="PF00069">
    <property type="entry name" value="Pkinase"/>
    <property type="match status" value="1"/>
</dbReference>
<dbReference type="Gene3D" id="3.30.200.20">
    <property type="entry name" value="Phosphorylase Kinase, domain 1"/>
    <property type="match status" value="1"/>
</dbReference>
<feature type="domain" description="Protein kinase" evidence="1">
    <location>
        <begin position="11"/>
        <end position="278"/>
    </location>
</feature>
<dbReference type="GO" id="GO:0005737">
    <property type="term" value="C:cytoplasm"/>
    <property type="evidence" value="ECO:0007669"/>
    <property type="project" value="TreeGrafter"/>
</dbReference>
<dbReference type="CDD" id="cd14014">
    <property type="entry name" value="STKc_PknB_like"/>
    <property type="match status" value="1"/>
</dbReference>
<evidence type="ECO:0000313" key="3">
    <source>
        <dbReference type="Proteomes" id="UP000322214"/>
    </source>
</evidence>
<dbReference type="Proteomes" id="UP000322214">
    <property type="component" value="Chromosome"/>
</dbReference>
<evidence type="ECO:0000313" key="2">
    <source>
        <dbReference type="EMBL" id="QEG24276.1"/>
    </source>
</evidence>
<organism evidence="2 3">
    <name type="scientific">Mariniblastus fucicola</name>
    <dbReference type="NCBI Taxonomy" id="980251"/>
    <lineage>
        <taxon>Bacteria</taxon>
        <taxon>Pseudomonadati</taxon>
        <taxon>Planctomycetota</taxon>
        <taxon>Planctomycetia</taxon>
        <taxon>Pirellulales</taxon>
        <taxon>Pirellulaceae</taxon>
        <taxon>Mariniblastus</taxon>
    </lineage>
</organism>
<dbReference type="PANTHER" id="PTHR24348">
    <property type="entry name" value="SERINE/THREONINE-PROTEIN KINASE UNC-51-RELATED"/>
    <property type="match status" value="1"/>
</dbReference>
<dbReference type="SMART" id="SM00220">
    <property type="entry name" value="S_TKc"/>
    <property type="match status" value="1"/>
</dbReference>
<dbReference type="EMBL" id="CP042912">
    <property type="protein sequence ID" value="QEG24276.1"/>
    <property type="molecule type" value="Genomic_DNA"/>
</dbReference>
<proteinExistence type="predicted"/>
<dbReference type="AlphaFoldDB" id="A0A5B9PHX5"/>
<evidence type="ECO:0000259" key="1">
    <source>
        <dbReference type="PROSITE" id="PS50011"/>
    </source>
</evidence>
<dbReference type="Gene3D" id="1.10.510.10">
    <property type="entry name" value="Transferase(Phosphotransferase) domain 1"/>
    <property type="match status" value="1"/>
</dbReference>
<dbReference type="InterPro" id="IPR045269">
    <property type="entry name" value="Atg1-like"/>
</dbReference>
<name>A0A5B9PHX5_9BACT</name>
<protein>
    <submittedName>
        <fullName evidence="2">Serine/threonine-protein kinase PknH</fullName>
        <ecNumber evidence="2">2.7.11.1</ecNumber>
    </submittedName>
</protein>
<dbReference type="EC" id="2.7.11.1" evidence="2"/>
<dbReference type="SUPFAM" id="SSF56112">
    <property type="entry name" value="Protein kinase-like (PK-like)"/>
    <property type="match status" value="1"/>
</dbReference>